<keyword evidence="4 6" id="KW-1133">Transmembrane helix</keyword>
<feature type="transmembrane region" description="Helical" evidence="6">
    <location>
        <begin position="316"/>
        <end position="337"/>
    </location>
</feature>
<evidence type="ECO:0000256" key="4">
    <source>
        <dbReference type="ARBA" id="ARBA00022989"/>
    </source>
</evidence>
<name>F0SUV7_SYNGF</name>
<evidence type="ECO:0000313" key="7">
    <source>
        <dbReference type="EMBL" id="ADY56673.1"/>
    </source>
</evidence>
<sequence length="403" mass="43722">MNSNSQSIPSFHFFLIWFGAAVSISEILTGGLIAPLGFAQGLAAIVIGHVIGVLLLGLCGIIGFRNKIPAIESTRISFGKFGSYGFSVLNILQLVGWTAVMIIMAARSANDISNALWGFNSTSAWCIVIGALICIWIATGIKNSAKLNYAAISLLFILTVILSTVVFKDTSIFSRTSDGTMSFGAAVELSVIMPLSWLPLIADYTRFGRSSKGSFWGSVSGYFLGSCWMYIIGLGGTLLTANYEPSAMLLAANMGIAALGIVVLATVTTTYLDAYSAGVSYLNIHRNANEKVIALLMCAIGTLIAIYTSIEQYIDFLYYIGSVFAPLFAILLTEYFVFRKTGIREGHNLFSANVILWLIGVGLYYQFVKYDLPFGSTIPVMLIISLLCVVKEWLLTLFNKLRS</sequence>
<dbReference type="InterPro" id="IPR012732">
    <property type="entry name" value="Thia_CytX"/>
</dbReference>
<evidence type="ECO:0000256" key="2">
    <source>
        <dbReference type="ARBA" id="ARBA00008974"/>
    </source>
</evidence>
<feature type="transmembrane region" description="Helical" evidence="6">
    <location>
        <begin position="84"/>
        <end position="105"/>
    </location>
</feature>
<comment type="subcellular location">
    <subcellularLocation>
        <location evidence="1">Membrane</location>
        <topology evidence="1">Multi-pass membrane protein</topology>
    </subcellularLocation>
</comment>
<dbReference type="NCBIfam" id="TIGR02358">
    <property type="entry name" value="thia_cytX"/>
    <property type="match status" value="1"/>
</dbReference>
<keyword evidence="8" id="KW-1185">Reference proteome</keyword>
<evidence type="ECO:0000256" key="6">
    <source>
        <dbReference type="SAM" id="Phobius"/>
    </source>
</evidence>
<dbReference type="KEGG" id="sgy:Sgly_2386"/>
<dbReference type="OrthoDB" id="9780088at2"/>
<dbReference type="InterPro" id="IPR030191">
    <property type="entry name" value="CodB"/>
</dbReference>
<dbReference type="HOGENOM" id="CLU_048240_1_0_9"/>
<dbReference type="RefSeq" id="WP_013625538.1">
    <property type="nucleotide sequence ID" value="NC_015172.1"/>
</dbReference>
<feature type="transmembrane region" description="Helical" evidence="6">
    <location>
        <begin position="149"/>
        <end position="167"/>
    </location>
</feature>
<keyword evidence="3 6" id="KW-0812">Transmembrane</keyword>
<dbReference type="EMBL" id="CP002547">
    <property type="protein sequence ID" value="ADY56673.1"/>
    <property type="molecule type" value="Genomic_DNA"/>
</dbReference>
<feature type="transmembrane region" description="Helical" evidence="6">
    <location>
        <begin position="42"/>
        <end position="64"/>
    </location>
</feature>
<feature type="transmembrane region" description="Helical" evidence="6">
    <location>
        <begin position="12"/>
        <end position="36"/>
    </location>
</feature>
<feature type="transmembrane region" description="Helical" evidence="6">
    <location>
        <begin position="221"/>
        <end position="241"/>
    </location>
</feature>
<feature type="transmembrane region" description="Helical" evidence="6">
    <location>
        <begin position="179"/>
        <end position="200"/>
    </location>
</feature>
<reference evidence="7 8" key="1">
    <citation type="journal article" date="2011" name="Stand. Genomic Sci.">
        <title>Complete genome sequence of Syntrophobotulus glycolicus type strain (FlGlyR).</title>
        <authorList>
            <person name="Han C."/>
            <person name="Mwirichia R."/>
            <person name="Chertkov O."/>
            <person name="Held B."/>
            <person name="Lapidus A."/>
            <person name="Nolan M."/>
            <person name="Lucas S."/>
            <person name="Hammon N."/>
            <person name="Deshpande S."/>
            <person name="Cheng J.F."/>
            <person name="Tapia R."/>
            <person name="Goodwin L."/>
            <person name="Pitluck S."/>
            <person name="Huntemann M."/>
            <person name="Liolios K."/>
            <person name="Ivanova N."/>
            <person name="Pagani I."/>
            <person name="Mavromatis K."/>
            <person name="Ovchinikova G."/>
            <person name="Pati A."/>
            <person name="Chen A."/>
            <person name="Palaniappan K."/>
            <person name="Land M."/>
            <person name="Hauser L."/>
            <person name="Brambilla E.M."/>
            <person name="Rohde M."/>
            <person name="Spring S."/>
            <person name="Sikorski J."/>
            <person name="Goker M."/>
            <person name="Woyke T."/>
            <person name="Bristow J."/>
            <person name="Eisen J.A."/>
            <person name="Markowitz V."/>
            <person name="Hugenholtz P."/>
            <person name="Kyrpides N.C."/>
            <person name="Klenk H.P."/>
            <person name="Detter J.C."/>
        </authorList>
    </citation>
    <scope>NUCLEOTIDE SEQUENCE [LARGE SCALE GENOMIC DNA]</scope>
    <source>
        <strain evidence="8">DSM 8271 / FlGlyR</strain>
    </source>
</reference>
<feature type="transmembrane region" description="Helical" evidence="6">
    <location>
        <begin position="247"/>
        <end position="272"/>
    </location>
</feature>
<dbReference type="AlphaFoldDB" id="F0SUV7"/>
<protein>
    <submittedName>
        <fullName evidence="7">Hydroxymethylpyrimidine transporter CytX</fullName>
    </submittedName>
</protein>
<evidence type="ECO:0000256" key="5">
    <source>
        <dbReference type="ARBA" id="ARBA00023136"/>
    </source>
</evidence>
<dbReference type="STRING" id="645991.Sgly_2386"/>
<organism evidence="7 8">
    <name type="scientific">Syntrophobotulus glycolicus (strain DSM 8271 / FlGlyR)</name>
    <dbReference type="NCBI Taxonomy" id="645991"/>
    <lineage>
        <taxon>Bacteria</taxon>
        <taxon>Bacillati</taxon>
        <taxon>Bacillota</taxon>
        <taxon>Clostridia</taxon>
        <taxon>Eubacteriales</taxon>
        <taxon>Desulfitobacteriaceae</taxon>
        <taxon>Syntrophobotulus</taxon>
    </lineage>
</organism>
<dbReference type="GO" id="GO:0005886">
    <property type="term" value="C:plasma membrane"/>
    <property type="evidence" value="ECO:0007669"/>
    <property type="project" value="TreeGrafter"/>
</dbReference>
<gene>
    <name evidence="7" type="ordered locus">Sgly_2386</name>
</gene>
<evidence type="ECO:0000256" key="1">
    <source>
        <dbReference type="ARBA" id="ARBA00004141"/>
    </source>
</evidence>
<evidence type="ECO:0000313" key="8">
    <source>
        <dbReference type="Proteomes" id="UP000007488"/>
    </source>
</evidence>
<dbReference type="Gene3D" id="1.10.4160.10">
    <property type="entry name" value="Hydantoin permease"/>
    <property type="match status" value="1"/>
</dbReference>
<comment type="similarity">
    <text evidence="2">Belongs to the purine-cytosine permease (2.A.39) family.</text>
</comment>
<dbReference type="GO" id="GO:0015209">
    <property type="term" value="F:cytosine transmembrane transporter activity"/>
    <property type="evidence" value="ECO:0007669"/>
    <property type="project" value="InterPro"/>
</dbReference>
<dbReference type="InterPro" id="IPR001248">
    <property type="entry name" value="Pur-cyt_permease"/>
</dbReference>
<dbReference type="eggNOG" id="COG1457">
    <property type="taxonomic scope" value="Bacteria"/>
</dbReference>
<feature type="transmembrane region" description="Helical" evidence="6">
    <location>
        <begin position="292"/>
        <end position="310"/>
    </location>
</feature>
<accession>F0SUV7</accession>
<reference evidence="8" key="2">
    <citation type="submission" date="2011-02" db="EMBL/GenBank/DDBJ databases">
        <title>The complete genome of Syntrophobotulus glycolicus DSM 8271.</title>
        <authorList>
            <person name="Lucas S."/>
            <person name="Copeland A."/>
            <person name="Lapidus A."/>
            <person name="Bruce D."/>
            <person name="Goodwin L."/>
            <person name="Pitluck S."/>
            <person name="Kyrpides N."/>
            <person name="Mavromatis K."/>
            <person name="Pagani I."/>
            <person name="Ivanova N."/>
            <person name="Mikhailova N."/>
            <person name="Chertkov O."/>
            <person name="Held B."/>
            <person name="Detter J.C."/>
            <person name="Tapia R."/>
            <person name="Han C."/>
            <person name="Land M."/>
            <person name="Hauser L."/>
            <person name="Markowitz V."/>
            <person name="Cheng J.-F."/>
            <person name="Hugenholtz P."/>
            <person name="Woyke T."/>
            <person name="Wu D."/>
            <person name="Spring S."/>
            <person name="Schroeder M."/>
            <person name="Brambilla E."/>
            <person name="Klenk H.-P."/>
            <person name="Eisen J.A."/>
        </authorList>
    </citation>
    <scope>NUCLEOTIDE SEQUENCE [LARGE SCALE GENOMIC DNA]</scope>
    <source>
        <strain evidence="8">DSM 8271 / FlGlyR</strain>
    </source>
</reference>
<evidence type="ECO:0000256" key="3">
    <source>
        <dbReference type="ARBA" id="ARBA00022692"/>
    </source>
</evidence>
<dbReference type="PANTHER" id="PTHR30569">
    <property type="entry name" value="CYTOSINE TRANSPORTER CODB"/>
    <property type="match status" value="1"/>
</dbReference>
<feature type="transmembrane region" description="Helical" evidence="6">
    <location>
        <begin position="374"/>
        <end position="394"/>
    </location>
</feature>
<feature type="transmembrane region" description="Helical" evidence="6">
    <location>
        <begin position="349"/>
        <end position="368"/>
    </location>
</feature>
<dbReference type="Proteomes" id="UP000007488">
    <property type="component" value="Chromosome"/>
</dbReference>
<dbReference type="Pfam" id="PF02133">
    <property type="entry name" value="Transp_cyt_pur"/>
    <property type="match status" value="1"/>
</dbReference>
<keyword evidence="5 6" id="KW-0472">Membrane</keyword>
<dbReference type="PANTHER" id="PTHR30569:SF0">
    <property type="entry name" value="CYTOSINE PERMEASE"/>
    <property type="match status" value="1"/>
</dbReference>
<proteinExistence type="inferred from homology"/>
<feature type="transmembrane region" description="Helical" evidence="6">
    <location>
        <begin position="117"/>
        <end position="137"/>
    </location>
</feature>